<sequence>MATLAIPRIALILLAVLFSISSSAQDQSTNNKCWFPDGSAATGDTVCDSNINPSACCGSDSLCLANGLCMKYGVIGRGTCTDSTWQSPLCPRYCLDVKDNGATITACSAAGTFACGYPVDGQADCQNASFQIPLDGFRIALRPDQASSLAGAARVTVDYSKGIQGVTASITCPAQATVTTTPGFKFSLTSLSVTSSSTISSTPTDVPPPAPGKTNVGAIAGGTVGGVAALVLLAAAGWFFFQNRRKPNVEPAAAAATVTKYEQVQEMGEEKEPKSDTLAELHGGRMLSELGNERPRAELQGS</sequence>
<keyword evidence="2" id="KW-0812">Transmembrane</keyword>
<comment type="caution">
    <text evidence="4">The sequence shown here is derived from an EMBL/GenBank/DDBJ whole genome shotgun (WGS) entry which is preliminary data.</text>
</comment>
<keyword evidence="2" id="KW-1133">Transmembrane helix</keyword>
<dbReference type="EMBL" id="JAXOVC010000002">
    <property type="protein sequence ID" value="KAK4506044.1"/>
    <property type="molecule type" value="Genomic_DNA"/>
</dbReference>
<keyword evidence="2" id="KW-0472">Membrane</keyword>
<feature type="chain" id="PRO_5047206569" evidence="3">
    <location>
        <begin position="25"/>
        <end position="302"/>
    </location>
</feature>
<keyword evidence="3" id="KW-0732">Signal</keyword>
<gene>
    <name evidence="4" type="ORF">PRZ48_004009</name>
</gene>
<dbReference type="Proteomes" id="UP001305779">
    <property type="component" value="Unassembled WGS sequence"/>
</dbReference>
<evidence type="ECO:0000256" key="3">
    <source>
        <dbReference type="SAM" id="SignalP"/>
    </source>
</evidence>
<feature type="region of interest" description="Disordered" evidence="1">
    <location>
        <begin position="264"/>
        <end position="302"/>
    </location>
</feature>
<evidence type="ECO:0000313" key="5">
    <source>
        <dbReference type="Proteomes" id="UP001305779"/>
    </source>
</evidence>
<proteinExistence type="predicted"/>
<accession>A0ABR0EWN2</accession>
<feature type="compositionally biased region" description="Basic and acidic residues" evidence="1">
    <location>
        <begin position="291"/>
        <end position="302"/>
    </location>
</feature>
<reference evidence="4 5" key="1">
    <citation type="journal article" date="2023" name="G3 (Bethesda)">
        <title>A chromosome-level genome assembly of Zasmidium syzygii isolated from banana leaves.</title>
        <authorList>
            <person name="van Westerhoven A.C."/>
            <person name="Mehrabi R."/>
            <person name="Talebi R."/>
            <person name="Steentjes M.B.F."/>
            <person name="Corcolon B."/>
            <person name="Chong P.A."/>
            <person name="Kema G.H.J."/>
            <person name="Seidl M.F."/>
        </authorList>
    </citation>
    <scope>NUCLEOTIDE SEQUENCE [LARGE SCALE GENOMIC DNA]</scope>
    <source>
        <strain evidence="4 5">P124</strain>
    </source>
</reference>
<evidence type="ECO:0000256" key="1">
    <source>
        <dbReference type="SAM" id="MobiDB-lite"/>
    </source>
</evidence>
<feature type="compositionally biased region" description="Basic and acidic residues" evidence="1">
    <location>
        <begin position="268"/>
        <end position="283"/>
    </location>
</feature>
<name>A0ABR0EWN2_ZASCE</name>
<keyword evidence="5" id="KW-1185">Reference proteome</keyword>
<feature type="signal peptide" evidence="3">
    <location>
        <begin position="1"/>
        <end position="24"/>
    </location>
</feature>
<evidence type="ECO:0000313" key="4">
    <source>
        <dbReference type="EMBL" id="KAK4506044.1"/>
    </source>
</evidence>
<feature type="transmembrane region" description="Helical" evidence="2">
    <location>
        <begin position="216"/>
        <end position="241"/>
    </location>
</feature>
<evidence type="ECO:0000256" key="2">
    <source>
        <dbReference type="SAM" id="Phobius"/>
    </source>
</evidence>
<protein>
    <submittedName>
        <fullName evidence="4">Uncharacterized protein</fullName>
    </submittedName>
</protein>
<organism evidence="4 5">
    <name type="scientific">Zasmidium cellare</name>
    <name type="common">Wine cellar mold</name>
    <name type="synonym">Racodium cellare</name>
    <dbReference type="NCBI Taxonomy" id="395010"/>
    <lineage>
        <taxon>Eukaryota</taxon>
        <taxon>Fungi</taxon>
        <taxon>Dikarya</taxon>
        <taxon>Ascomycota</taxon>
        <taxon>Pezizomycotina</taxon>
        <taxon>Dothideomycetes</taxon>
        <taxon>Dothideomycetidae</taxon>
        <taxon>Mycosphaerellales</taxon>
        <taxon>Mycosphaerellaceae</taxon>
        <taxon>Zasmidium</taxon>
    </lineage>
</organism>